<name>A0A381RVI4_9ZZZZ</name>
<dbReference type="InterPro" id="IPR050251">
    <property type="entry name" value="HpcH-HpaI_aldolase"/>
</dbReference>
<comment type="similarity">
    <text evidence="1">Belongs to the HpcH/HpaI aldolase family.</text>
</comment>
<evidence type="ECO:0000259" key="4">
    <source>
        <dbReference type="Pfam" id="PF03328"/>
    </source>
</evidence>
<gene>
    <name evidence="5" type="ORF">METZ01_LOCUS46831</name>
</gene>
<dbReference type="PANTHER" id="PTHR30502">
    <property type="entry name" value="2-KETO-3-DEOXY-L-RHAMNONATE ALDOLASE"/>
    <property type="match status" value="1"/>
</dbReference>
<dbReference type="Pfam" id="PF03328">
    <property type="entry name" value="HpcH_HpaI"/>
    <property type="match status" value="1"/>
</dbReference>
<dbReference type="GO" id="GO:0046872">
    <property type="term" value="F:metal ion binding"/>
    <property type="evidence" value="ECO:0007669"/>
    <property type="project" value="UniProtKB-KW"/>
</dbReference>
<sequence>MNPIRDRLKSGKTVVGTAGSVFEDNMVMLADSGLDFILFDTQHSPVEPKQYKSSMEAMRGKKAAPIVRVSANRAELICFALDLGARGIVVPMVNTKEEATAMVRACRYSPLGDRSNAGIRGEWGEFDSYRDYLDTVNEELLIIPMIETQQAIDNIDEILSVPGIDVLLVGPSDLSIELNVPLDYPSDTYQAGLDKIAAACKNHGVVPGMYFIPPEMDPNFYVEKGFKFFTMPWPTWALQGIGNGLSGINRD</sequence>
<keyword evidence="2" id="KW-0479">Metal-binding</keyword>
<protein>
    <recommendedName>
        <fullName evidence="4">HpcH/HpaI aldolase/citrate lyase domain-containing protein</fullName>
    </recommendedName>
</protein>
<dbReference type="EMBL" id="UINC01002192">
    <property type="protein sequence ID" value="SUZ93977.1"/>
    <property type="molecule type" value="Genomic_DNA"/>
</dbReference>
<evidence type="ECO:0000256" key="1">
    <source>
        <dbReference type="ARBA" id="ARBA00005568"/>
    </source>
</evidence>
<dbReference type="GO" id="GO:0005737">
    <property type="term" value="C:cytoplasm"/>
    <property type="evidence" value="ECO:0007669"/>
    <property type="project" value="TreeGrafter"/>
</dbReference>
<dbReference type="InterPro" id="IPR015813">
    <property type="entry name" value="Pyrv/PenolPyrv_kinase-like_dom"/>
</dbReference>
<evidence type="ECO:0000256" key="3">
    <source>
        <dbReference type="ARBA" id="ARBA00023239"/>
    </source>
</evidence>
<evidence type="ECO:0000313" key="5">
    <source>
        <dbReference type="EMBL" id="SUZ93977.1"/>
    </source>
</evidence>
<reference evidence="5" key="1">
    <citation type="submission" date="2018-05" db="EMBL/GenBank/DDBJ databases">
        <authorList>
            <person name="Lanie J.A."/>
            <person name="Ng W.-L."/>
            <person name="Kazmierczak K.M."/>
            <person name="Andrzejewski T.M."/>
            <person name="Davidsen T.M."/>
            <person name="Wayne K.J."/>
            <person name="Tettelin H."/>
            <person name="Glass J.I."/>
            <person name="Rusch D."/>
            <person name="Podicherti R."/>
            <person name="Tsui H.-C.T."/>
            <person name="Winkler M.E."/>
        </authorList>
    </citation>
    <scope>NUCLEOTIDE SEQUENCE</scope>
</reference>
<dbReference type="AlphaFoldDB" id="A0A381RVI4"/>
<keyword evidence="3" id="KW-0456">Lyase</keyword>
<dbReference type="Gene3D" id="3.20.20.60">
    <property type="entry name" value="Phosphoenolpyruvate-binding domains"/>
    <property type="match status" value="1"/>
</dbReference>
<dbReference type="InterPro" id="IPR040442">
    <property type="entry name" value="Pyrv_kinase-like_dom_sf"/>
</dbReference>
<dbReference type="PANTHER" id="PTHR30502:SF0">
    <property type="entry name" value="PHOSPHOENOLPYRUVATE CARBOXYLASE FAMILY PROTEIN"/>
    <property type="match status" value="1"/>
</dbReference>
<dbReference type="InterPro" id="IPR005000">
    <property type="entry name" value="Aldolase/citrate-lyase_domain"/>
</dbReference>
<accession>A0A381RVI4</accession>
<proteinExistence type="inferred from homology"/>
<dbReference type="GO" id="GO:0016832">
    <property type="term" value="F:aldehyde-lyase activity"/>
    <property type="evidence" value="ECO:0007669"/>
    <property type="project" value="TreeGrafter"/>
</dbReference>
<organism evidence="5">
    <name type="scientific">marine metagenome</name>
    <dbReference type="NCBI Taxonomy" id="408172"/>
    <lineage>
        <taxon>unclassified sequences</taxon>
        <taxon>metagenomes</taxon>
        <taxon>ecological metagenomes</taxon>
    </lineage>
</organism>
<evidence type="ECO:0000256" key="2">
    <source>
        <dbReference type="ARBA" id="ARBA00022723"/>
    </source>
</evidence>
<dbReference type="SUPFAM" id="SSF51621">
    <property type="entry name" value="Phosphoenolpyruvate/pyruvate domain"/>
    <property type="match status" value="1"/>
</dbReference>
<feature type="domain" description="HpcH/HpaI aldolase/citrate lyase" evidence="4">
    <location>
        <begin position="29"/>
        <end position="228"/>
    </location>
</feature>